<proteinExistence type="predicted"/>
<accession>A0A6J4UI56</accession>
<feature type="region of interest" description="Disordered" evidence="1">
    <location>
        <begin position="31"/>
        <end position="60"/>
    </location>
</feature>
<dbReference type="EMBL" id="CADCWF010000091">
    <property type="protein sequence ID" value="CAA9547943.1"/>
    <property type="molecule type" value="Genomic_DNA"/>
</dbReference>
<reference evidence="2" key="1">
    <citation type="submission" date="2020-02" db="EMBL/GenBank/DDBJ databases">
        <authorList>
            <person name="Meier V. D."/>
        </authorList>
    </citation>
    <scope>NUCLEOTIDE SEQUENCE</scope>
    <source>
        <strain evidence="2">AVDCRST_MAG59</strain>
    </source>
</reference>
<name>A0A6J4UI56_9BACT</name>
<evidence type="ECO:0000313" key="2">
    <source>
        <dbReference type="EMBL" id="CAA9547943.1"/>
    </source>
</evidence>
<protein>
    <submittedName>
        <fullName evidence="2">Uncharacterized protein</fullName>
    </submittedName>
</protein>
<gene>
    <name evidence="2" type="ORF">AVDCRST_MAG59-1485</name>
</gene>
<organism evidence="2">
    <name type="scientific">uncultured Thermomicrobiales bacterium</name>
    <dbReference type="NCBI Taxonomy" id="1645740"/>
    <lineage>
        <taxon>Bacteria</taxon>
        <taxon>Pseudomonadati</taxon>
        <taxon>Thermomicrobiota</taxon>
        <taxon>Thermomicrobia</taxon>
        <taxon>Thermomicrobiales</taxon>
        <taxon>environmental samples</taxon>
    </lineage>
</organism>
<dbReference type="AlphaFoldDB" id="A0A6J4UI56"/>
<evidence type="ECO:0000256" key="1">
    <source>
        <dbReference type="SAM" id="MobiDB-lite"/>
    </source>
</evidence>
<sequence>MLRERGPNAGILVVSPPASVTLPCHETWLITRPTPRHPGRIDEGSAAAATSFRPRLTESE</sequence>